<proteinExistence type="predicted"/>
<dbReference type="WBParaSite" id="SCUD_0000854501-mRNA-1">
    <property type="protein sequence ID" value="SCUD_0000854501-mRNA-1"/>
    <property type="gene ID" value="SCUD_0000854501"/>
</dbReference>
<feature type="compositionally biased region" description="Basic and acidic residues" evidence="1">
    <location>
        <begin position="181"/>
        <end position="199"/>
    </location>
</feature>
<organism evidence="4">
    <name type="scientific">Schistosoma curassoni</name>
    <dbReference type="NCBI Taxonomy" id="6186"/>
    <lineage>
        <taxon>Eukaryota</taxon>
        <taxon>Metazoa</taxon>
        <taxon>Spiralia</taxon>
        <taxon>Lophotrochozoa</taxon>
        <taxon>Platyhelminthes</taxon>
        <taxon>Trematoda</taxon>
        <taxon>Digenea</taxon>
        <taxon>Strigeidida</taxon>
        <taxon>Schistosomatoidea</taxon>
        <taxon>Schistosomatidae</taxon>
        <taxon>Schistosoma</taxon>
    </lineage>
</organism>
<evidence type="ECO:0000256" key="1">
    <source>
        <dbReference type="SAM" id="MobiDB-lite"/>
    </source>
</evidence>
<reference evidence="4" key="1">
    <citation type="submission" date="2016-06" db="UniProtKB">
        <authorList>
            <consortium name="WormBaseParasite"/>
        </authorList>
    </citation>
    <scope>IDENTIFICATION</scope>
</reference>
<accession>A0A183K0N4</accession>
<feature type="region of interest" description="Disordered" evidence="1">
    <location>
        <begin position="1"/>
        <end position="20"/>
    </location>
</feature>
<evidence type="ECO:0000313" key="4">
    <source>
        <dbReference type="WBParaSite" id="SCUD_0000854501-mRNA-1"/>
    </source>
</evidence>
<name>A0A183K0N4_9TREM</name>
<evidence type="ECO:0000313" key="2">
    <source>
        <dbReference type="EMBL" id="VDP31335.1"/>
    </source>
</evidence>
<feature type="region of interest" description="Disordered" evidence="1">
    <location>
        <begin position="175"/>
        <end position="199"/>
    </location>
</feature>
<reference evidence="2 3" key="2">
    <citation type="submission" date="2018-11" db="EMBL/GenBank/DDBJ databases">
        <authorList>
            <consortium name="Pathogen Informatics"/>
        </authorList>
    </citation>
    <scope>NUCLEOTIDE SEQUENCE [LARGE SCALE GENOMIC DNA]</scope>
    <source>
        <strain evidence="2">Dakar</strain>
        <strain evidence="3">Dakar, Senegal</strain>
    </source>
</reference>
<dbReference type="Proteomes" id="UP000279833">
    <property type="component" value="Unassembled WGS sequence"/>
</dbReference>
<gene>
    <name evidence="2" type="ORF">SCUD_LOCUS8545</name>
</gene>
<protein>
    <submittedName>
        <fullName evidence="2 4">Uncharacterized protein</fullName>
    </submittedName>
</protein>
<sequence length="199" mass="22875">MKQQSQKQQHSNVSTTQDNVISSNVNKYTYSINNKGQEKKIIACRHKSNMNQLRTNEKSDHKLLTNQKITGIENTIHVVSDSYQCQQSSLSPLPIQNNNSNCYDLMNRKQQMKHKDLLSRSLKLPTSNEHECKLKQYGLNTDNSHREIIQESYTTLSGPITTNNITMTTINTSTSIPTSSEIHESKFYHQPENIESKYK</sequence>
<dbReference type="AlphaFoldDB" id="A0A183K0N4"/>
<keyword evidence="3" id="KW-1185">Reference proteome</keyword>
<dbReference type="EMBL" id="UZAK01032798">
    <property type="protein sequence ID" value="VDP31335.1"/>
    <property type="molecule type" value="Genomic_DNA"/>
</dbReference>
<evidence type="ECO:0000313" key="3">
    <source>
        <dbReference type="Proteomes" id="UP000279833"/>
    </source>
</evidence>